<dbReference type="Pfam" id="PF01547">
    <property type="entry name" value="SBP_bac_1"/>
    <property type="match status" value="1"/>
</dbReference>
<keyword evidence="2" id="KW-1185">Reference proteome</keyword>
<dbReference type="RefSeq" id="WP_132101141.1">
    <property type="nucleotide sequence ID" value="NZ_SMLB01000001.1"/>
</dbReference>
<reference evidence="1 2" key="1">
    <citation type="submission" date="2019-02" db="EMBL/GenBank/DDBJ databases">
        <title>Draft genome sequences of novel Actinobacteria.</title>
        <authorList>
            <person name="Sahin N."/>
            <person name="Ay H."/>
            <person name="Saygin H."/>
        </authorList>
    </citation>
    <scope>NUCLEOTIDE SEQUENCE [LARGE SCALE GENOMIC DNA]</scope>
    <source>
        <strain evidence="1 2">8K307</strain>
    </source>
</reference>
<dbReference type="InterPro" id="IPR006311">
    <property type="entry name" value="TAT_signal"/>
</dbReference>
<protein>
    <submittedName>
        <fullName evidence="1">Extracellular solute-binding protein</fullName>
    </submittedName>
</protein>
<proteinExistence type="predicted"/>
<dbReference type="Gene3D" id="3.40.190.10">
    <property type="entry name" value="Periplasmic binding protein-like II"/>
    <property type="match status" value="1"/>
</dbReference>
<name>A0A4R5AKA5_9ACTN</name>
<dbReference type="SUPFAM" id="SSF53850">
    <property type="entry name" value="Periplasmic binding protein-like II"/>
    <property type="match status" value="1"/>
</dbReference>
<organism evidence="1 2">
    <name type="scientific">Jiangella aurantiaca</name>
    <dbReference type="NCBI Taxonomy" id="2530373"/>
    <lineage>
        <taxon>Bacteria</taxon>
        <taxon>Bacillati</taxon>
        <taxon>Actinomycetota</taxon>
        <taxon>Actinomycetes</taxon>
        <taxon>Jiangellales</taxon>
        <taxon>Jiangellaceae</taxon>
        <taxon>Jiangella</taxon>
    </lineage>
</organism>
<dbReference type="OrthoDB" id="366726at2"/>
<dbReference type="PANTHER" id="PTHR43649:SF30">
    <property type="entry name" value="ABC TRANSPORTER SUBSTRATE-BINDING PROTEIN"/>
    <property type="match status" value="1"/>
</dbReference>
<dbReference type="InterPro" id="IPR050490">
    <property type="entry name" value="Bact_solute-bd_prot1"/>
</dbReference>
<dbReference type="EMBL" id="SMLB01000001">
    <property type="protein sequence ID" value="TDD73071.1"/>
    <property type="molecule type" value="Genomic_DNA"/>
</dbReference>
<dbReference type="Proteomes" id="UP000295217">
    <property type="component" value="Unassembled WGS sequence"/>
</dbReference>
<dbReference type="PANTHER" id="PTHR43649">
    <property type="entry name" value="ARABINOSE-BINDING PROTEIN-RELATED"/>
    <property type="match status" value="1"/>
</dbReference>
<sequence length="476" mass="49814">MNALSSSRGQLWTPTRRRFLTGSLALGVGAVAGSSLLSACGSGDGGTSGDSATIDFWQWYSPQEGGSYSVAAQSTWFADLADEWNARGGAQVRLTYIPIAEYIEGTQLQSAFSAGEGPDMFVISPGDFLRYYNGDVLYDLTDALGSAAGDFYASAMSSRTVDGRVYGIPMESEPLTMFYSIAAFEEAGLSEGDIPATWDQLLTVADRLTTGSRFGVLFETSPNVYQNFTWYPFLWQGGGDVVDDSGLASAFDSPAAAAALKFWQDSIAAGVAPRTMQGGGGGDLVANLASGYTAMAQMVTAGGSFLEAGAPDFEYGMFPLPVPEAGADPITDMGGWAFCVNKNSANAEAAAEFCAWALAGEESVDRMVAWAFDAKKSLPVRKSVMQKAADEGLFEQDSLMAYAAFDVVGLDAAALDSDDTPFGRGEPRFTPEVVKAVTDAVQAAQLDGVDPAEAAGQAHEQIDAALAGYDGAPLGS</sequence>
<evidence type="ECO:0000313" key="2">
    <source>
        <dbReference type="Proteomes" id="UP000295217"/>
    </source>
</evidence>
<comment type="caution">
    <text evidence="1">The sequence shown here is derived from an EMBL/GenBank/DDBJ whole genome shotgun (WGS) entry which is preliminary data.</text>
</comment>
<dbReference type="AlphaFoldDB" id="A0A4R5AKA5"/>
<dbReference type="PROSITE" id="PS51318">
    <property type="entry name" value="TAT"/>
    <property type="match status" value="1"/>
</dbReference>
<gene>
    <name evidence="1" type="ORF">E1262_00865</name>
</gene>
<dbReference type="InterPro" id="IPR006059">
    <property type="entry name" value="SBP"/>
</dbReference>
<evidence type="ECO:0000313" key="1">
    <source>
        <dbReference type="EMBL" id="TDD73071.1"/>
    </source>
</evidence>
<accession>A0A4R5AKA5</accession>